<dbReference type="GO" id="GO:0003677">
    <property type="term" value="F:DNA binding"/>
    <property type="evidence" value="ECO:0007669"/>
    <property type="project" value="UniProtKB-UniRule"/>
</dbReference>
<comment type="caution">
    <text evidence="8">The sequence shown here is derived from an EMBL/GenBank/DDBJ whole genome shotgun (WGS) entry which is preliminary data.</text>
</comment>
<dbReference type="SUPFAM" id="SSF52540">
    <property type="entry name" value="P-loop containing nucleoside triphosphate hydrolases"/>
    <property type="match status" value="1"/>
</dbReference>
<dbReference type="Pfam" id="PF06470">
    <property type="entry name" value="SMC_hinge"/>
    <property type="match status" value="1"/>
</dbReference>
<evidence type="ECO:0000256" key="3">
    <source>
        <dbReference type="ARBA" id="ARBA00022840"/>
    </source>
</evidence>
<dbReference type="GO" id="GO:0005737">
    <property type="term" value="C:cytoplasm"/>
    <property type="evidence" value="ECO:0007669"/>
    <property type="project" value="UniProtKB-SubCell"/>
</dbReference>
<dbReference type="PIRSF" id="PIRSF005719">
    <property type="entry name" value="SMC"/>
    <property type="match status" value="1"/>
</dbReference>
<sequence>MRLLRLTAFGFKSFAEKVEVAFEPGVTAIVGPNGCGKSNLSDAIRWALGEQRAKLLRGDRMDDLIFAGNSVRKPLGMAEVSLIFTDNYGNIPTEFHEVTVTRRLYRSGESEYLLNHVPCRLRDITDLFLDTGFGSEPYALIEQGSIGNIVSAKPSERRLLIEEAAGIMTYKVRKRSALSKLEAAELNLLRVSDIIQEVERQRNSLKRQANKAERYRTYQDRALELKGFLKFSELQRLRQQLTLLQDSALAAQGEVDSLQAAVVAVEAEQEAVRIRELEQEQARAVSQERLHELRTHLSRDEAELNHLRQMLDESALRKKERRDRSAHLQSRRVALAQQEAEVREQEQLLAGELHASRAQLDLKSSELHVLEETIATAAQAFEAKRRRLIQDAAALADRRNHLTGLRERQRLYGTQRDVAALRTARIEQQDRDLVPLEEEQRAVLERAVAQLTLLQAERKELTQQTAEEETERESNKPQLEAIRGESAKLHSRLASLIELSQSFEGYADGHRYLLQQKAQGEARLHGLRNSLAELLEVPDRYERAIEALLGDALQGLAMQRAEDVQEAIRLLTERGQGRATFLLHPEAISGQRSAISDQDGTPAARLREIIPSSGASVEGLALDLIRFAEGDRPLVEALLADGVIVRELSDALALRASLPSPFAIATLTGELVTSRGIIAGGPGGDSGILPRRREIARLQGRVRELHDSLQAVETSWEASCRRSAHFAESLELLNQRLHELEIERLKAEATCSHTSGERRRLMQQIEVLTYEARSHEEDLRVLSEEIRTIEHSLLELEGRDQATQIETVKLEAEAVARQQERDGLIREVGESRVQLTALLGRREILTHSLTRTVEELGQVGGELESLEGELVEQQLRETKMEAAVIQLQTRLTSLVAEEQVAQRLVVTQDEARRELSERRQSIDDRLRGLKQSLAEKQQAWSDAAIRLAELRNTISLLEEALRKEGPQEVEAIALRLSSSGLEVEAANNELDNLTTKIAELGAVNMAALEEYQELAERHSFLSAQVEDLSSSAHSLRTAISEINHTIQQRFNETLETVAGHLDRLWNCLIPGGQAFLSLAELEPGEEEPGVEMAVRIPGKRAALNLLSGGEKALAALSLLLALFHTRPSPFCLLDEVDAPLDDANAERFASLLKEMASSAQFLLITHNKRTMAAADLLYGVTMEEHGVSKLLSLRMGRAA</sequence>
<dbReference type="InterPro" id="IPR027417">
    <property type="entry name" value="P-loop_NTPase"/>
</dbReference>
<reference evidence="9" key="2">
    <citation type="journal article" date="2018" name="Environ. Microbiol.">
        <title>Bloom of a denitrifying methanotroph, 'Candidatus Methylomirabilis limnetica', in a deep stratified lake.</title>
        <authorList>
            <person name="Graf J.S."/>
            <person name="Mayr M.J."/>
            <person name="Marchant H.K."/>
            <person name="Tienken D."/>
            <person name="Hach P.F."/>
            <person name="Brand A."/>
            <person name="Schubert C.J."/>
            <person name="Kuypers M.M."/>
            <person name="Milucka J."/>
        </authorList>
    </citation>
    <scope>NUCLEOTIDE SEQUENCE [LARGE SCALE GENOMIC DNA]</scope>
    <source>
        <strain evidence="9">Zug</strain>
    </source>
</reference>
<reference evidence="8 9" key="1">
    <citation type="submission" date="2017-09" db="EMBL/GenBank/DDBJ databases">
        <title>Bloom of a denitrifying methanotroph, Candidatus Methylomirabilis limnetica, in a deep stratified lake.</title>
        <authorList>
            <person name="Graf J.S."/>
            <person name="Marchant H.K."/>
            <person name="Tienken D."/>
            <person name="Hach P.F."/>
            <person name="Brand A."/>
            <person name="Schubert C.J."/>
            <person name="Kuypers M.M."/>
            <person name="Milucka J."/>
        </authorList>
    </citation>
    <scope>NUCLEOTIDE SEQUENCE [LARGE SCALE GENOMIC DNA]</scope>
    <source>
        <strain evidence="8 9">Zug</strain>
    </source>
</reference>
<keyword evidence="1 6" id="KW-0963">Cytoplasm</keyword>
<proteinExistence type="inferred from homology"/>
<keyword evidence="4 6" id="KW-0175">Coiled coil</keyword>
<feature type="coiled-coil region" evidence="6">
    <location>
        <begin position="181"/>
        <end position="310"/>
    </location>
</feature>
<keyword evidence="3 6" id="KW-0067">ATP-binding</keyword>
<dbReference type="GO" id="GO:0016887">
    <property type="term" value="F:ATP hydrolysis activity"/>
    <property type="evidence" value="ECO:0007669"/>
    <property type="project" value="InterPro"/>
</dbReference>
<evidence type="ECO:0000256" key="2">
    <source>
        <dbReference type="ARBA" id="ARBA00022741"/>
    </source>
</evidence>
<dbReference type="InterPro" id="IPR003395">
    <property type="entry name" value="RecF/RecN/SMC_N"/>
</dbReference>
<evidence type="ECO:0000256" key="5">
    <source>
        <dbReference type="ARBA" id="ARBA00023125"/>
    </source>
</evidence>
<name>A0A2T4TW86_9BACT</name>
<evidence type="ECO:0000256" key="6">
    <source>
        <dbReference type="HAMAP-Rule" id="MF_01894"/>
    </source>
</evidence>
<comment type="domain">
    <text evidence="6">Contains large globular domains required for ATP hydrolysis at each terminus and a third globular domain forming a flexible hinge near the middle of the molecule. These domains are separated by coiled-coil structures.</text>
</comment>
<dbReference type="Proteomes" id="UP000241436">
    <property type="component" value="Unassembled WGS sequence"/>
</dbReference>
<dbReference type="RefSeq" id="WP_107563111.1">
    <property type="nucleotide sequence ID" value="NZ_NVQC01000024.1"/>
</dbReference>
<dbReference type="PANTHER" id="PTHR43977">
    <property type="entry name" value="STRUCTURAL MAINTENANCE OF CHROMOSOMES PROTEIN 3"/>
    <property type="match status" value="1"/>
</dbReference>
<feature type="binding site" evidence="6">
    <location>
        <begin position="32"/>
        <end position="39"/>
    </location>
    <ligand>
        <name>ATP</name>
        <dbReference type="ChEBI" id="CHEBI:30616"/>
    </ligand>
</feature>
<accession>A0A2T4TW86</accession>
<dbReference type="NCBIfam" id="TIGR02168">
    <property type="entry name" value="SMC_prok_B"/>
    <property type="match status" value="1"/>
</dbReference>
<dbReference type="OrthoDB" id="9808768at2"/>
<feature type="coiled-coil region" evidence="6">
    <location>
        <begin position="976"/>
        <end position="1003"/>
    </location>
</feature>
<dbReference type="GO" id="GO:0030261">
    <property type="term" value="P:chromosome condensation"/>
    <property type="evidence" value="ECO:0007669"/>
    <property type="project" value="InterPro"/>
</dbReference>
<organism evidence="8 9">
    <name type="scientific">Candidatus Methylomirabilis limnetica</name>
    <dbReference type="NCBI Taxonomy" id="2033718"/>
    <lineage>
        <taxon>Bacteria</taxon>
        <taxon>Candidatus Methylomirabilota</taxon>
        <taxon>Candidatus Methylomirabilia</taxon>
        <taxon>Candidatus Methylomirabilales</taxon>
        <taxon>Candidatus Methylomirabilaceae</taxon>
        <taxon>Candidatus Methylomirabilis</taxon>
    </lineage>
</organism>
<comment type="subunit">
    <text evidence="6">Homodimer.</text>
</comment>
<dbReference type="InterPro" id="IPR024704">
    <property type="entry name" value="SMC"/>
</dbReference>
<dbReference type="GO" id="GO:0006260">
    <property type="term" value="P:DNA replication"/>
    <property type="evidence" value="ECO:0007669"/>
    <property type="project" value="UniProtKB-UniRule"/>
</dbReference>
<evidence type="ECO:0000313" key="9">
    <source>
        <dbReference type="Proteomes" id="UP000241436"/>
    </source>
</evidence>
<dbReference type="Gene3D" id="1.20.1060.20">
    <property type="match status" value="1"/>
</dbReference>
<dbReference type="SMART" id="SM00968">
    <property type="entry name" value="SMC_hinge"/>
    <property type="match status" value="1"/>
</dbReference>
<dbReference type="Gene3D" id="3.30.70.1620">
    <property type="match status" value="1"/>
</dbReference>
<evidence type="ECO:0000313" key="8">
    <source>
        <dbReference type="EMBL" id="PTL35358.1"/>
    </source>
</evidence>
<dbReference type="SUPFAM" id="SSF75553">
    <property type="entry name" value="Smc hinge domain"/>
    <property type="match status" value="1"/>
</dbReference>
<evidence type="ECO:0000256" key="4">
    <source>
        <dbReference type="ARBA" id="ARBA00023054"/>
    </source>
</evidence>
<evidence type="ECO:0000256" key="1">
    <source>
        <dbReference type="ARBA" id="ARBA00022490"/>
    </source>
</evidence>
<feature type="domain" description="SMC hinge" evidence="7">
    <location>
        <begin position="525"/>
        <end position="655"/>
    </location>
</feature>
<comment type="function">
    <text evidence="6">Required for chromosome condensation and partitioning.</text>
</comment>
<keyword evidence="2 6" id="KW-0547">Nucleotide-binding</keyword>
<dbReference type="InterPro" id="IPR036277">
    <property type="entry name" value="SMC_hinge_sf"/>
</dbReference>
<protein>
    <recommendedName>
        <fullName evidence="6">Chromosome partition protein Smc</fullName>
    </recommendedName>
</protein>
<dbReference type="Pfam" id="PF02463">
    <property type="entry name" value="SMC_N"/>
    <property type="match status" value="1"/>
</dbReference>
<feature type="coiled-coil region" evidence="6">
    <location>
        <begin position="730"/>
        <end position="799"/>
    </location>
</feature>
<dbReference type="Gene3D" id="3.40.50.300">
    <property type="entry name" value="P-loop containing nucleotide triphosphate hydrolases"/>
    <property type="match status" value="2"/>
</dbReference>
<dbReference type="AlphaFoldDB" id="A0A2T4TW86"/>
<feature type="coiled-coil region" evidence="6">
    <location>
        <begin position="444"/>
        <end position="471"/>
    </location>
</feature>
<evidence type="ECO:0000259" key="7">
    <source>
        <dbReference type="SMART" id="SM00968"/>
    </source>
</evidence>
<comment type="subcellular location">
    <subcellularLocation>
        <location evidence="6">Cytoplasm</location>
    </subcellularLocation>
</comment>
<dbReference type="GO" id="GO:0007059">
    <property type="term" value="P:chromosome segregation"/>
    <property type="evidence" value="ECO:0007669"/>
    <property type="project" value="UniProtKB-UniRule"/>
</dbReference>
<gene>
    <name evidence="6 8" type="primary">smc</name>
    <name evidence="8" type="ORF">CLG94_09830</name>
</gene>
<dbReference type="InterPro" id="IPR011890">
    <property type="entry name" value="SMC_prok"/>
</dbReference>
<dbReference type="GO" id="GO:0005524">
    <property type="term" value="F:ATP binding"/>
    <property type="evidence" value="ECO:0007669"/>
    <property type="project" value="UniProtKB-UniRule"/>
</dbReference>
<dbReference type="GO" id="GO:0005694">
    <property type="term" value="C:chromosome"/>
    <property type="evidence" value="ECO:0007669"/>
    <property type="project" value="InterPro"/>
</dbReference>
<dbReference type="InterPro" id="IPR010935">
    <property type="entry name" value="SMC_hinge"/>
</dbReference>
<dbReference type="HAMAP" id="MF_01894">
    <property type="entry name" value="Smc_prok"/>
    <property type="match status" value="1"/>
</dbReference>
<dbReference type="EMBL" id="NVQC01000024">
    <property type="protein sequence ID" value="PTL35358.1"/>
    <property type="molecule type" value="Genomic_DNA"/>
</dbReference>
<keyword evidence="5 6" id="KW-0238">DNA-binding</keyword>
<dbReference type="GO" id="GO:0007062">
    <property type="term" value="P:sister chromatid cohesion"/>
    <property type="evidence" value="ECO:0007669"/>
    <property type="project" value="InterPro"/>
</dbReference>
<comment type="similarity">
    <text evidence="6">Belongs to the SMC family.</text>
</comment>
<keyword evidence="9" id="KW-1185">Reference proteome</keyword>